<evidence type="ECO:0000313" key="2">
    <source>
        <dbReference type="EMBL" id="MXV15839.1"/>
    </source>
</evidence>
<name>A0A7K1XYM1_9SPHI</name>
<dbReference type="Pfam" id="PF16022">
    <property type="entry name" value="DUF4783"/>
    <property type="match status" value="1"/>
</dbReference>
<keyword evidence="3" id="KW-1185">Reference proteome</keyword>
<comment type="caution">
    <text evidence="2">The sequence shown here is derived from an EMBL/GenBank/DDBJ whole genome shotgun (WGS) entry which is preliminary data.</text>
</comment>
<feature type="chain" id="PRO_5029766783" evidence="1">
    <location>
        <begin position="29"/>
        <end position="141"/>
    </location>
</feature>
<organism evidence="2 3">
    <name type="scientific">Hufsiella ginkgonis</name>
    <dbReference type="NCBI Taxonomy" id="2695274"/>
    <lineage>
        <taxon>Bacteria</taxon>
        <taxon>Pseudomonadati</taxon>
        <taxon>Bacteroidota</taxon>
        <taxon>Sphingobacteriia</taxon>
        <taxon>Sphingobacteriales</taxon>
        <taxon>Sphingobacteriaceae</taxon>
        <taxon>Hufsiella</taxon>
    </lineage>
</organism>
<gene>
    <name evidence="2" type="ORF">GS398_11030</name>
</gene>
<dbReference type="InterPro" id="IPR031977">
    <property type="entry name" value="DUF4783"/>
</dbReference>
<dbReference type="Gene3D" id="3.10.450.50">
    <property type="match status" value="1"/>
</dbReference>
<reference evidence="2 3" key="1">
    <citation type="submission" date="2019-11" db="EMBL/GenBank/DDBJ databases">
        <title>Pedobacter sp. HMF7056 Genome sequencing and assembly.</title>
        <authorList>
            <person name="Kang H."/>
            <person name="Kim H."/>
            <person name="Joh K."/>
        </authorList>
    </citation>
    <scope>NUCLEOTIDE SEQUENCE [LARGE SCALE GENOMIC DNA]</scope>
    <source>
        <strain evidence="2 3">HMF7056</strain>
    </source>
</reference>
<evidence type="ECO:0000313" key="3">
    <source>
        <dbReference type="Proteomes" id="UP000451233"/>
    </source>
</evidence>
<dbReference type="AlphaFoldDB" id="A0A7K1XYM1"/>
<sequence length="141" mass="15412">MLPSIHTRISPSFSSLLLLMLLSVNSLATTPADAADDLLALLKAGNAKEIAKSLNATVELTILTEENMYSKVQAEAILKDFFAKHQPSAVKLVHKIASNPNHRFAVVLLTTNNGIYRLSFAMKNTEGTFLVTEMRIEAAKE</sequence>
<accession>A0A7K1XYM1</accession>
<dbReference type="Proteomes" id="UP000451233">
    <property type="component" value="Unassembled WGS sequence"/>
</dbReference>
<feature type="signal peptide" evidence="1">
    <location>
        <begin position="1"/>
        <end position="28"/>
    </location>
</feature>
<dbReference type="RefSeq" id="WP_160906809.1">
    <property type="nucleotide sequence ID" value="NZ_WVHS01000002.1"/>
</dbReference>
<dbReference type="EMBL" id="WVHS01000002">
    <property type="protein sequence ID" value="MXV15839.1"/>
    <property type="molecule type" value="Genomic_DNA"/>
</dbReference>
<protein>
    <submittedName>
        <fullName evidence="2">DUF4783 domain-containing protein</fullName>
    </submittedName>
</protein>
<evidence type="ECO:0000256" key="1">
    <source>
        <dbReference type="SAM" id="SignalP"/>
    </source>
</evidence>
<proteinExistence type="predicted"/>
<keyword evidence="1" id="KW-0732">Signal</keyword>